<sequence>MFSLTEKDKKMLSLLLIVIMAVMIYLMYQALNSKVELLKGKNIELNNRMEQLNQAVILYNANKDKIEDTKKNYFDLSSRMPTNQDEKFCIVDTLNLLKKHGAVITDIPISSRQEYALDEKKKDDKAFFYTIKINTVISYQKLKNLISRSEDFNILYNIDNLVITPIPSNANLACSFDLNFYGYRDEFAPIRQWEDFNLQTGKSNLFTGTSKSNSNLDRFTNEYIEKNKDFILLASTINSPTTAVTLSKMGEGFSLFGNNKSIESASIELKQNDNKIFYKISTETETYPKSGEYKEFKSQTDDIIIYVFSTPRKFEDDKNVVLLNIKNETNRRVFAYIFNDDKNNPRVRVVTNGKNTFVEKR</sequence>
<dbReference type="STRING" id="908809.ABG79_00251"/>
<dbReference type="OrthoDB" id="1715744at2"/>
<comment type="caution">
    <text evidence="3">The sequence shown here is derived from an EMBL/GenBank/DDBJ whole genome shotgun (WGS) entry which is preliminary data.</text>
</comment>
<dbReference type="EMBL" id="LKHP01000001">
    <property type="protein sequence ID" value="KRQ88084.1"/>
    <property type="molecule type" value="Genomic_DNA"/>
</dbReference>
<evidence type="ECO:0000313" key="4">
    <source>
        <dbReference type="Proteomes" id="UP000052015"/>
    </source>
</evidence>
<dbReference type="Proteomes" id="UP000052015">
    <property type="component" value="Unassembled WGS sequence"/>
</dbReference>
<feature type="transmembrane region" description="Helical" evidence="2">
    <location>
        <begin position="12"/>
        <end position="31"/>
    </location>
</feature>
<evidence type="ECO:0000256" key="2">
    <source>
        <dbReference type="SAM" id="Phobius"/>
    </source>
</evidence>
<keyword evidence="2" id="KW-0812">Transmembrane</keyword>
<keyword evidence="1" id="KW-0175">Coiled coil</keyword>
<keyword evidence="2" id="KW-0472">Membrane</keyword>
<dbReference type="AlphaFoldDB" id="A0A0R3K3T8"/>
<dbReference type="RefSeq" id="WP_057976280.1">
    <property type="nucleotide sequence ID" value="NZ_LKHP01000001.1"/>
</dbReference>
<name>A0A0R3K3T8_CALMK</name>
<organism evidence="3 4">
    <name type="scientific">Caloramator mitchellensis</name>
    <dbReference type="NCBI Taxonomy" id="908809"/>
    <lineage>
        <taxon>Bacteria</taxon>
        <taxon>Bacillati</taxon>
        <taxon>Bacillota</taxon>
        <taxon>Clostridia</taxon>
        <taxon>Eubacteriales</taxon>
        <taxon>Clostridiaceae</taxon>
        <taxon>Caloramator</taxon>
    </lineage>
</organism>
<proteinExistence type="predicted"/>
<evidence type="ECO:0000313" key="3">
    <source>
        <dbReference type="EMBL" id="KRQ88084.1"/>
    </source>
</evidence>
<gene>
    <name evidence="3" type="ORF">ABG79_00251</name>
</gene>
<protein>
    <submittedName>
        <fullName evidence="3">Uncharacterized protein</fullName>
    </submittedName>
</protein>
<reference evidence="3 4" key="1">
    <citation type="submission" date="2015-09" db="EMBL/GenBank/DDBJ databases">
        <title>Draft genome sequence of a Caloramator mitchellensis, a moderate thermophile from the Great Artesian Basin of Australia.</title>
        <authorList>
            <person name="Patel B.K."/>
        </authorList>
    </citation>
    <scope>NUCLEOTIDE SEQUENCE [LARGE SCALE GENOMIC DNA]</scope>
    <source>
        <strain evidence="3 4">VF08</strain>
    </source>
</reference>
<keyword evidence="2" id="KW-1133">Transmembrane helix</keyword>
<keyword evidence="4" id="KW-1185">Reference proteome</keyword>
<evidence type="ECO:0000256" key="1">
    <source>
        <dbReference type="SAM" id="Coils"/>
    </source>
</evidence>
<accession>A0A0R3K3T8</accession>
<feature type="coiled-coil region" evidence="1">
    <location>
        <begin position="28"/>
        <end position="69"/>
    </location>
</feature>